<dbReference type="RefSeq" id="WP_289502349.1">
    <property type="nucleotide sequence ID" value="NZ_CP116805.1"/>
</dbReference>
<evidence type="ECO:0000313" key="10">
    <source>
        <dbReference type="Proteomes" id="UP001217500"/>
    </source>
</evidence>
<dbReference type="GO" id="GO:0005524">
    <property type="term" value="F:ATP binding"/>
    <property type="evidence" value="ECO:0007669"/>
    <property type="project" value="UniProtKB-KW"/>
</dbReference>
<evidence type="ECO:0000256" key="2">
    <source>
        <dbReference type="ARBA" id="ARBA00022801"/>
    </source>
</evidence>
<dbReference type="Pfam" id="PF05872">
    <property type="entry name" value="HerA_C"/>
    <property type="match status" value="1"/>
</dbReference>
<gene>
    <name evidence="9" type="ORF">PH603_10050</name>
</gene>
<organism evidence="9 10">
    <name type="scientific">Gimibacter soli</name>
    <dbReference type="NCBI Taxonomy" id="3024400"/>
    <lineage>
        <taxon>Bacteria</taxon>
        <taxon>Pseudomonadati</taxon>
        <taxon>Pseudomonadota</taxon>
        <taxon>Alphaproteobacteria</taxon>
        <taxon>Kordiimonadales</taxon>
        <taxon>Temperatibacteraceae</taxon>
        <taxon>Gimibacter</taxon>
    </lineage>
</organism>
<evidence type="ECO:0000259" key="8">
    <source>
        <dbReference type="Pfam" id="PF05872"/>
    </source>
</evidence>
<dbReference type="InterPro" id="IPR002789">
    <property type="entry name" value="HerA_central"/>
</dbReference>
<keyword evidence="10" id="KW-1185">Reference proteome</keyword>
<feature type="domain" description="Helicase HerA central" evidence="7">
    <location>
        <begin position="138"/>
        <end position="440"/>
    </location>
</feature>
<dbReference type="GO" id="GO:0004386">
    <property type="term" value="F:helicase activity"/>
    <property type="evidence" value="ECO:0007669"/>
    <property type="project" value="UniProtKB-KW"/>
</dbReference>
<proteinExistence type="predicted"/>
<keyword evidence="1" id="KW-0547">Nucleotide-binding</keyword>
<evidence type="ECO:0000259" key="7">
    <source>
        <dbReference type="Pfam" id="PF01935"/>
    </source>
</evidence>
<dbReference type="KEGG" id="gso:PH603_10050"/>
<dbReference type="AlphaFoldDB" id="A0AAE9XRZ3"/>
<dbReference type="InterPro" id="IPR027417">
    <property type="entry name" value="P-loop_NTPase"/>
</dbReference>
<dbReference type="EMBL" id="CP116805">
    <property type="protein sequence ID" value="WCL52880.1"/>
    <property type="molecule type" value="Genomic_DNA"/>
</dbReference>
<protein>
    <submittedName>
        <fullName evidence="9">ATP-binding protein</fullName>
    </submittedName>
</protein>
<dbReference type="InterPro" id="IPR008571">
    <property type="entry name" value="HerA-like"/>
</dbReference>
<evidence type="ECO:0000256" key="6">
    <source>
        <dbReference type="ARBA" id="ARBA00023235"/>
    </source>
</evidence>
<dbReference type="PANTHER" id="PTHR42957:SF1">
    <property type="entry name" value="HELICASE MJ1565-RELATED"/>
    <property type="match status" value="1"/>
</dbReference>
<dbReference type="InterPro" id="IPR033186">
    <property type="entry name" value="HerA_C"/>
</dbReference>
<dbReference type="PANTHER" id="PTHR42957">
    <property type="entry name" value="HELICASE MJ1565-RELATED"/>
    <property type="match status" value="1"/>
</dbReference>
<dbReference type="SUPFAM" id="SSF52540">
    <property type="entry name" value="P-loop containing nucleoside triphosphate hydrolases"/>
    <property type="match status" value="1"/>
</dbReference>
<keyword evidence="2" id="KW-0378">Hydrolase</keyword>
<keyword evidence="3" id="KW-0347">Helicase</keyword>
<sequence length="634" mass="69300">MKNRTSASATLIGTVQDVSGASVSVRLNNFQFSGLTFVDGQAYRIGQPGSFVKIPIGYTSLFGIVTQVGAGAVPEALLEKEPFGHRWLRIQLVGEGDQGGSFHRGIAQYPTIEDEVHLVSENDLAGIYGQKGKQNHLVKVGHIAGAESIDALVDINKLVTRHSAVVGTTGSGKSTTVASLLSALSNVERFPSARIVVIDLHGEYGKALGDRANIYRISPDPRNANEKPLYLPYWAMSFDELLKVTFGDISPESKARNIILEKILHYKSEALKAYPKEGASPDSLNVDTPVPFSLHELWHELYCAEFGTYYSDTNKKPEPENWAFETNPEGAALRGDAMAGIAPVFKKVKNLTGDPEKINYLPNPLNIRGQLENLGAKLRIPRFDFFLKPGPWAVDSSGKTDADLADLMEDWIGSEKPITILDLSGVPHSITNDVIGILLRIFYDGLFWARNLSQGGRERPLLLVMEEAHNYLNESNNGLASSIVQRIVKEGRKYGIGAMVVSQRPSEINPTILSQCGTFFALRLNNAADRSHVTGTLSDNLDGLTNMLSILRTGEAIIVGEAVGLPMRANIIAPPIDRRPDSLDPIVCDDLPPDISMVPGGWGIRLGRDSKSYQSLTTAWRRQNPNVGPKIREE</sequence>
<dbReference type="GO" id="GO:0003677">
    <property type="term" value="F:DNA binding"/>
    <property type="evidence" value="ECO:0007669"/>
    <property type="project" value="UniProtKB-KW"/>
</dbReference>
<name>A0AAE9XRZ3_9PROT</name>
<evidence type="ECO:0000256" key="4">
    <source>
        <dbReference type="ARBA" id="ARBA00022840"/>
    </source>
</evidence>
<dbReference type="GO" id="GO:0016787">
    <property type="term" value="F:hydrolase activity"/>
    <property type="evidence" value="ECO:0007669"/>
    <property type="project" value="UniProtKB-KW"/>
</dbReference>
<reference evidence="9" key="1">
    <citation type="submission" date="2023-01" db="EMBL/GenBank/DDBJ databases">
        <title>The genome sequence of Kordiimonadaceae bacterium 6D33.</title>
        <authorList>
            <person name="Liu Y."/>
        </authorList>
    </citation>
    <scope>NUCLEOTIDE SEQUENCE</scope>
    <source>
        <strain evidence="9">6D33</strain>
    </source>
</reference>
<dbReference type="Gene3D" id="3.40.50.300">
    <property type="entry name" value="P-loop containing nucleotide triphosphate hydrolases"/>
    <property type="match status" value="2"/>
</dbReference>
<accession>A0AAE9XRZ3</accession>
<evidence type="ECO:0000256" key="3">
    <source>
        <dbReference type="ARBA" id="ARBA00022806"/>
    </source>
</evidence>
<dbReference type="Proteomes" id="UP001217500">
    <property type="component" value="Chromosome"/>
</dbReference>
<evidence type="ECO:0000256" key="1">
    <source>
        <dbReference type="ARBA" id="ARBA00022741"/>
    </source>
</evidence>
<keyword evidence="5" id="KW-0238">DNA-binding</keyword>
<evidence type="ECO:0000256" key="5">
    <source>
        <dbReference type="ARBA" id="ARBA00023125"/>
    </source>
</evidence>
<dbReference type="Pfam" id="PF01935">
    <property type="entry name" value="DUF87"/>
    <property type="match status" value="1"/>
</dbReference>
<keyword evidence="6" id="KW-0413">Isomerase</keyword>
<dbReference type="CDD" id="cd01127">
    <property type="entry name" value="TrwB_TraG_TraD_VirD4"/>
    <property type="match status" value="1"/>
</dbReference>
<keyword evidence="4 9" id="KW-0067">ATP-binding</keyword>
<evidence type="ECO:0000313" key="9">
    <source>
        <dbReference type="EMBL" id="WCL52880.1"/>
    </source>
</evidence>
<feature type="domain" description="Helicase HerA-like C-terminal" evidence="8">
    <location>
        <begin position="455"/>
        <end position="567"/>
    </location>
</feature>